<evidence type="ECO:0000259" key="2">
    <source>
        <dbReference type="PROSITE" id="PS51387"/>
    </source>
</evidence>
<evidence type="ECO:0000313" key="3">
    <source>
        <dbReference type="EMBL" id="GLI32911.1"/>
    </source>
</evidence>
<accession>A0A9W6CW20</accession>
<evidence type="ECO:0000256" key="1">
    <source>
        <dbReference type="ARBA" id="ARBA00022827"/>
    </source>
</evidence>
<dbReference type="Gene3D" id="3.30.43.10">
    <property type="entry name" value="Uridine Diphospho-n-acetylenolpyruvylglucosamine Reductase, domain 2"/>
    <property type="match status" value="1"/>
</dbReference>
<comment type="caution">
    <text evidence="3">The sequence shown here is derived from an EMBL/GenBank/DDBJ whole genome shotgun (WGS) entry which is preliminary data.</text>
</comment>
<dbReference type="InterPro" id="IPR005107">
    <property type="entry name" value="CO_DH_flav_C"/>
</dbReference>
<dbReference type="InterPro" id="IPR002346">
    <property type="entry name" value="Mopterin_DH_FAD-bd"/>
</dbReference>
<dbReference type="EMBL" id="BSDR01000001">
    <property type="protein sequence ID" value="GLI32911.1"/>
    <property type="molecule type" value="Genomic_DNA"/>
</dbReference>
<keyword evidence="4" id="KW-1185">Reference proteome</keyword>
<dbReference type="Pfam" id="PF00941">
    <property type="entry name" value="FAD_binding_5"/>
    <property type="match status" value="1"/>
</dbReference>
<dbReference type="GO" id="GO:0071949">
    <property type="term" value="F:FAD binding"/>
    <property type="evidence" value="ECO:0007669"/>
    <property type="project" value="InterPro"/>
</dbReference>
<dbReference type="Pfam" id="PF03450">
    <property type="entry name" value="CO_deh_flav_C"/>
    <property type="match status" value="1"/>
</dbReference>
<dbReference type="InterPro" id="IPR036318">
    <property type="entry name" value="FAD-bd_PCMH-like_sf"/>
</dbReference>
<evidence type="ECO:0000313" key="4">
    <source>
        <dbReference type="Proteomes" id="UP001144372"/>
    </source>
</evidence>
<dbReference type="RefSeq" id="WP_281791931.1">
    <property type="nucleotide sequence ID" value="NZ_BSDR01000001.1"/>
</dbReference>
<dbReference type="Gene3D" id="3.30.390.50">
    <property type="entry name" value="CO dehydrogenase flavoprotein, C-terminal domain"/>
    <property type="match status" value="1"/>
</dbReference>
<dbReference type="GO" id="GO:0016491">
    <property type="term" value="F:oxidoreductase activity"/>
    <property type="evidence" value="ECO:0007669"/>
    <property type="project" value="InterPro"/>
</dbReference>
<dbReference type="InterPro" id="IPR016166">
    <property type="entry name" value="FAD-bd_PCMH"/>
</dbReference>
<dbReference type="SUPFAM" id="SSF56176">
    <property type="entry name" value="FAD-binding/transporter-associated domain-like"/>
    <property type="match status" value="1"/>
</dbReference>
<dbReference type="Gene3D" id="3.30.465.10">
    <property type="match status" value="2"/>
</dbReference>
<organism evidence="3 4">
    <name type="scientific">Desulforhabdus amnigena</name>
    <dbReference type="NCBI Taxonomy" id="40218"/>
    <lineage>
        <taxon>Bacteria</taxon>
        <taxon>Pseudomonadati</taxon>
        <taxon>Thermodesulfobacteriota</taxon>
        <taxon>Syntrophobacteria</taxon>
        <taxon>Syntrophobacterales</taxon>
        <taxon>Syntrophobacteraceae</taxon>
        <taxon>Desulforhabdus</taxon>
    </lineage>
</organism>
<dbReference type="PANTHER" id="PTHR42659">
    <property type="entry name" value="XANTHINE DEHYDROGENASE SUBUNIT C-RELATED"/>
    <property type="match status" value="1"/>
</dbReference>
<dbReference type="InterPro" id="IPR051312">
    <property type="entry name" value="Diverse_Substr_Oxidored"/>
</dbReference>
<feature type="domain" description="FAD-binding PCMH-type" evidence="2">
    <location>
        <begin position="1"/>
        <end position="220"/>
    </location>
</feature>
<dbReference type="InterPro" id="IPR036683">
    <property type="entry name" value="CO_DH_flav_C_dom_sf"/>
</dbReference>
<keyword evidence="1" id="KW-0274">FAD</keyword>
<protein>
    <recommendedName>
        <fullName evidence="2">FAD-binding PCMH-type domain-containing protein</fullName>
    </recommendedName>
</protein>
<dbReference type="Proteomes" id="UP001144372">
    <property type="component" value="Unassembled WGS sequence"/>
</dbReference>
<dbReference type="PANTHER" id="PTHR42659:SF9">
    <property type="entry name" value="XANTHINE DEHYDROGENASE FAD-BINDING SUBUNIT XDHB-RELATED"/>
    <property type="match status" value="1"/>
</dbReference>
<dbReference type="InterPro" id="IPR016169">
    <property type="entry name" value="FAD-bd_PCMH_sub2"/>
</dbReference>
<keyword evidence="1" id="KW-0285">Flavoprotein</keyword>
<sequence>MLPNFSYVRAKSLEEALGHLSSPEVRIHAGGTDLLGCLREEVFKVEKIVSISGLKELKGIGETEDGGLRIGALTTITEIAENPLIQKRYTALAQGASEVASPQLRNQGTLGGNICQKPRCWYYRGDFHCLRKGGETCYAVAGENRFHCIFGGDMCYIVHPSDTAPALMAFGAKVRIAGPKGFKTVFIEEFFVPPSRDVTRETILEANELVVEILLPPPAHGVRSSYRKVRARRSWDFALAGVALVLQFHGDAVADGRVVLSGAAPVPWRSVEVEKIILGKRLDAETVALASRAVVKGAEPLEQNGYKLPLFQGMMEEELEAIAKA</sequence>
<dbReference type="AlphaFoldDB" id="A0A9W6CW20"/>
<name>A0A9W6CW20_9BACT</name>
<dbReference type="InterPro" id="IPR016167">
    <property type="entry name" value="FAD-bd_PCMH_sub1"/>
</dbReference>
<dbReference type="PROSITE" id="PS51387">
    <property type="entry name" value="FAD_PCMH"/>
    <property type="match status" value="1"/>
</dbReference>
<dbReference type="SMART" id="SM01092">
    <property type="entry name" value="CO_deh_flav_C"/>
    <property type="match status" value="1"/>
</dbReference>
<proteinExistence type="predicted"/>
<dbReference type="SUPFAM" id="SSF55447">
    <property type="entry name" value="CO dehydrogenase flavoprotein C-terminal domain-like"/>
    <property type="match status" value="1"/>
</dbReference>
<reference evidence="3" key="1">
    <citation type="submission" date="2022-12" db="EMBL/GenBank/DDBJ databases">
        <title>Reference genome sequencing for broad-spectrum identification of bacterial and archaeal isolates by mass spectrometry.</title>
        <authorList>
            <person name="Sekiguchi Y."/>
            <person name="Tourlousse D.M."/>
        </authorList>
    </citation>
    <scope>NUCLEOTIDE SEQUENCE</scope>
    <source>
        <strain evidence="3">ASRB1</strain>
    </source>
</reference>
<gene>
    <name evidence="3" type="ORF">DAMNIGENAA_03440</name>
</gene>